<dbReference type="GO" id="GO:0016888">
    <property type="term" value="F:DNA endonuclease activity, producing 5'-phosphomonoesters"/>
    <property type="evidence" value="ECO:0007669"/>
    <property type="project" value="InterPro"/>
</dbReference>
<evidence type="ECO:0000256" key="11">
    <source>
        <dbReference type="ARBA" id="ARBA00023125"/>
    </source>
</evidence>
<dbReference type="Proteomes" id="UP001515500">
    <property type="component" value="Unplaced"/>
</dbReference>
<organism evidence="13 14">
    <name type="scientific">Dioscorea cayennensis subsp. rotundata</name>
    <name type="common">White Guinea yam</name>
    <name type="synonym">Dioscorea rotundata</name>
    <dbReference type="NCBI Taxonomy" id="55577"/>
    <lineage>
        <taxon>Eukaryota</taxon>
        <taxon>Viridiplantae</taxon>
        <taxon>Streptophyta</taxon>
        <taxon>Embryophyta</taxon>
        <taxon>Tracheophyta</taxon>
        <taxon>Spermatophyta</taxon>
        <taxon>Magnoliopsida</taxon>
        <taxon>Liliopsida</taxon>
        <taxon>Dioscoreales</taxon>
        <taxon>Dioscoreaceae</taxon>
        <taxon>Dioscorea</taxon>
    </lineage>
</organism>
<keyword evidence="11" id="KW-0238">DNA-binding</keyword>
<proteinExistence type="inferred from homology"/>
<feature type="domain" description="CRESS-DNA virus Rep endonuclease" evidence="12">
    <location>
        <begin position="9"/>
        <end position="117"/>
    </location>
</feature>
<gene>
    <name evidence="14" type="primary">LOC120254294</name>
</gene>
<evidence type="ECO:0000313" key="13">
    <source>
        <dbReference type="Proteomes" id="UP001515500"/>
    </source>
</evidence>
<comment type="similarity">
    <text evidence="1">Belongs to the geminiviridae Rep protein family.</text>
</comment>
<keyword evidence="4" id="KW-0235">DNA replication</keyword>
<evidence type="ECO:0000256" key="8">
    <source>
        <dbReference type="ARBA" id="ARBA00022759"/>
    </source>
</evidence>
<dbReference type="AlphaFoldDB" id="A0AB40AUN9"/>
<dbReference type="GeneID" id="120254294"/>
<evidence type="ECO:0000259" key="12">
    <source>
        <dbReference type="PROSITE" id="PS52020"/>
    </source>
</evidence>
<dbReference type="Gene3D" id="3.40.1310.20">
    <property type="match status" value="1"/>
</dbReference>
<dbReference type="SUPFAM" id="SSF55464">
    <property type="entry name" value="Origin of replication-binding domain, RBD-like"/>
    <property type="match status" value="1"/>
</dbReference>
<dbReference type="InterPro" id="IPR022692">
    <property type="entry name" value="Gemini_AL1_REP_central"/>
</dbReference>
<dbReference type="GO" id="GO:0016779">
    <property type="term" value="F:nucleotidyltransferase activity"/>
    <property type="evidence" value="ECO:0007669"/>
    <property type="project" value="UniProtKB-KW"/>
</dbReference>
<evidence type="ECO:0000313" key="14">
    <source>
        <dbReference type="RefSeq" id="XP_039118353.1"/>
    </source>
</evidence>
<dbReference type="GO" id="GO:0005198">
    <property type="term" value="F:structural molecule activity"/>
    <property type="evidence" value="ECO:0007669"/>
    <property type="project" value="InterPro"/>
</dbReference>
<evidence type="ECO:0000256" key="6">
    <source>
        <dbReference type="ARBA" id="ARBA00022723"/>
    </source>
</evidence>
<dbReference type="PROSITE" id="PS52020">
    <property type="entry name" value="CRESS_DNA_REP"/>
    <property type="match status" value="1"/>
</dbReference>
<evidence type="ECO:0000256" key="4">
    <source>
        <dbReference type="ARBA" id="ARBA00022705"/>
    </source>
</evidence>
<keyword evidence="8" id="KW-0255">Endonuclease</keyword>
<evidence type="ECO:0000256" key="10">
    <source>
        <dbReference type="ARBA" id="ARBA00023124"/>
    </source>
</evidence>
<dbReference type="GO" id="GO:0003677">
    <property type="term" value="F:DNA binding"/>
    <property type="evidence" value="ECO:0007669"/>
    <property type="project" value="UniProtKB-KW"/>
</dbReference>
<keyword evidence="6" id="KW-0479">Metal-binding</keyword>
<keyword evidence="10" id="KW-0190">Covalent protein-DNA linkage</keyword>
<dbReference type="GO" id="GO:0006260">
    <property type="term" value="P:DNA replication"/>
    <property type="evidence" value="ECO:0007669"/>
    <property type="project" value="UniProtKB-KW"/>
</dbReference>
<dbReference type="PRINTS" id="PR00227">
    <property type="entry name" value="GEMCOATAL1"/>
</dbReference>
<keyword evidence="5" id="KW-0540">Nuclease</keyword>
<keyword evidence="9" id="KW-0378">Hydrolase</keyword>
<dbReference type="Pfam" id="PF08283">
    <property type="entry name" value="Gemini_AL1_M"/>
    <property type="match status" value="1"/>
</dbReference>
<evidence type="ECO:0000256" key="5">
    <source>
        <dbReference type="ARBA" id="ARBA00022722"/>
    </source>
</evidence>
<dbReference type="GO" id="GO:0000166">
    <property type="term" value="F:nucleotide binding"/>
    <property type="evidence" value="ECO:0007669"/>
    <property type="project" value="UniProtKB-KW"/>
</dbReference>
<evidence type="ECO:0000256" key="1">
    <source>
        <dbReference type="ARBA" id="ARBA00006240"/>
    </source>
</evidence>
<sequence>MPLPQKRFRINAKNLFLTYPKCSLAKEFALEKLRAVILPSNKKFIRVARELHEDESPHSHVLIQLQGRAKVTNSRIFDIVSPNSSVVFHPNIQSAKSSKDVKAYIEKGGDYVDWGTFQEESRKTRNGKKSLNDVYDEALHTGSAEDALNIIRRNDPRIFSLQYHNLRANYERLFYKPSDPYISFWAYSSFNATRLRNEWLEHNFQINDAAQPCGDIIIQREDRIRPISLILEGPSRIGKTAWARSLGKHNYICGHLDFNPATYQQDVLYNVIGDVSTVYLRLKHWRELIGCQRDWQTNCKYGKPIRIKGGIPPIILCNPGSDSSYKEYLDKNENMGLRDWTLKNAKFEFIHEPLFNTAQAQDSNTSYSSGCSL</sequence>
<evidence type="ECO:0000256" key="7">
    <source>
        <dbReference type="ARBA" id="ARBA00022741"/>
    </source>
</evidence>
<dbReference type="RefSeq" id="XP_039118353.1">
    <property type="nucleotide sequence ID" value="XM_039262419.1"/>
</dbReference>
<dbReference type="PRINTS" id="PR00228">
    <property type="entry name" value="GEMCOATCLVL1"/>
</dbReference>
<dbReference type="GO" id="GO:0046872">
    <property type="term" value="F:metal ion binding"/>
    <property type="evidence" value="ECO:0007669"/>
    <property type="project" value="UniProtKB-KW"/>
</dbReference>
<keyword evidence="7" id="KW-0547">Nucleotide-binding</keyword>
<reference evidence="14" key="1">
    <citation type="submission" date="2025-08" db="UniProtKB">
        <authorList>
            <consortium name="RefSeq"/>
        </authorList>
    </citation>
    <scope>IDENTIFICATION</scope>
</reference>
<evidence type="ECO:0000256" key="9">
    <source>
        <dbReference type="ARBA" id="ARBA00022801"/>
    </source>
</evidence>
<evidence type="ECO:0000256" key="3">
    <source>
        <dbReference type="ARBA" id="ARBA00022695"/>
    </source>
</evidence>
<evidence type="ECO:0000256" key="2">
    <source>
        <dbReference type="ARBA" id="ARBA00022679"/>
    </source>
</evidence>
<dbReference type="Pfam" id="PF00799">
    <property type="entry name" value="Gemini_AL1"/>
    <property type="match status" value="1"/>
</dbReference>
<keyword evidence="2" id="KW-0808">Transferase</keyword>
<keyword evidence="13" id="KW-1185">Reference proteome</keyword>
<dbReference type="InterPro" id="IPR001301">
    <property type="entry name" value="Gemini_AL1_CLV"/>
</dbReference>
<protein>
    <submittedName>
        <fullName evidence="14">Geminivirus-like replication protein</fullName>
    </submittedName>
</protein>
<accession>A0AB40AUN9</accession>
<name>A0AB40AUN9_DIOCR</name>
<dbReference type="InterPro" id="IPR049912">
    <property type="entry name" value="CRESS_DNA_REP"/>
</dbReference>
<keyword evidence="3" id="KW-0548">Nucleotidyltransferase</keyword>
<dbReference type="InterPro" id="IPR001191">
    <property type="entry name" value="Gemini_AL1_REP"/>
</dbReference>